<dbReference type="HOGENOM" id="CLU_106738_4_0_1"/>
<name>D8Q7B0_SCHCM</name>
<dbReference type="Proteomes" id="UP000007431">
    <property type="component" value="Unassembled WGS sequence"/>
</dbReference>
<dbReference type="EMBL" id="GL377307">
    <property type="protein sequence ID" value="EFI96382.1"/>
    <property type="molecule type" value="Genomic_DNA"/>
</dbReference>
<keyword evidence="3" id="KW-1185">Reference proteome</keyword>
<dbReference type="OMA" id="FAPEVHI"/>
<feature type="domain" description="SnoaL-like" evidence="1">
    <location>
        <begin position="8"/>
        <end position="146"/>
    </location>
</feature>
<dbReference type="Pfam" id="PF13577">
    <property type="entry name" value="SnoaL_4"/>
    <property type="match status" value="1"/>
</dbReference>
<dbReference type="KEGG" id="scm:SCHCO_02629462"/>
<organism evidence="3">
    <name type="scientific">Schizophyllum commune (strain H4-8 / FGSC 9210)</name>
    <name type="common">Split gill fungus</name>
    <dbReference type="NCBI Taxonomy" id="578458"/>
    <lineage>
        <taxon>Eukaryota</taxon>
        <taxon>Fungi</taxon>
        <taxon>Dikarya</taxon>
        <taxon>Basidiomycota</taxon>
        <taxon>Agaricomycotina</taxon>
        <taxon>Agaricomycetes</taxon>
        <taxon>Agaricomycetidae</taxon>
        <taxon>Agaricales</taxon>
        <taxon>Schizophyllaceae</taxon>
        <taxon>Schizophyllum</taxon>
    </lineage>
</organism>
<dbReference type="eggNOG" id="ENOG502SUCF">
    <property type="taxonomic scope" value="Eukaryota"/>
</dbReference>
<dbReference type="InParanoid" id="D8Q7B0"/>
<dbReference type="InterPro" id="IPR032710">
    <property type="entry name" value="NTF2-like_dom_sf"/>
</dbReference>
<dbReference type="VEuPathDB" id="FungiDB:SCHCODRAFT_02629462"/>
<dbReference type="GeneID" id="9592549"/>
<sequence>MYDATQWLVDRANIHDVVVGMLLYADTKRTEKIASDIFADQVFVDYTSMLGGEPYAISGPDQAKAWKETSVNFDAIQHTTFSPLIDLGQPSSDREQPSTATALVNTGATIVRKAAEGGPVLQTGGRYELELIRTANSGNPWRISKLKMDNVWLNGNPGVLPKKE</sequence>
<dbReference type="OrthoDB" id="5208229at2759"/>
<feature type="non-terminal residue" evidence="2">
    <location>
        <position position="164"/>
    </location>
</feature>
<dbReference type="SUPFAM" id="SSF54427">
    <property type="entry name" value="NTF2-like"/>
    <property type="match status" value="1"/>
</dbReference>
<evidence type="ECO:0000313" key="2">
    <source>
        <dbReference type="EMBL" id="EFI96382.1"/>
    </source>
</evidence>
<accession>D8Q7B0</accession>
<dbReference type="RefSeq" id="XP_003031285.1">
    <property type="nucleotide sequence ID" value="XM_003031239.1"/>
</dbReference>
<reference evidence="2 3" key="1">
    <citation type="journal article" date="2010" name="Nat. Biotechnol.">
        <title>Genome sequence of the model mushroom Schizophyllum commune.</title>
        <authorList>
            <person name="Ohm R.A."/>
            <person name="de Jong J.F."/>
            <person name="Lugones L.G."/>
            <person name="Aerts A."/>
            <person name="Kothe E."/>
            <person name="Stajich J.E."/>
            <person name="de Vries R.P."/>
            <person name="Record E."/>
            <person name="Levasseur A."/>
            <person name="Baker S.E."/>
            <person name="Bartholomew K.A."/>
            <person name="Coutinho P.M."/>
            <person name="Erdmann S."/>
            <person name="Fowler T.J."/>
            <person name="Gathman A.C."/>
            <person name="Lombard V."/>
            <person name="Henrissat B."/>
            <person name="Knabe N."/>
            <person name="Kuees U."/>
            <person name="Lilly W.W."/>
            <person name="Lindquist E."/>
            <person name="Lucas S."/>
            <person name="Magnuson J.K."/>
            <person name="Piumi F."/>
            <person name="Raudaskoski M."/>
            <person name="Salamov A."/>
            <person name="Schmutz J."/>
            <person name="Schwarze F.W.M.R."/>
            <person name="vanKuyk P.A."/>
            <person name="Horton J.S."/>
            <person name="Grigoriev I.V."/>
            <person name="Woesten H.A.B."/>
        </authorList>
    </citation>
    <scope>NUCLEOTIDE SEQUENCE [LARGE SCALE GENOMIC DNA]</scope>
    <source>
        <strain evidence="3">H4-8 / FGSC 9210</strain>
    </source>
</reference>
<dbReference type="AlphaFoldDB" id="D8Q7B0"/>
<dbReference type="InterPro" id="IPR037401">
    <property type="entry name" value="SnoaL-like"/>
</dbReference>
<evidence type="ECO:0000313" key="3">
    <source>
        <dbReference type="Proteomes" id="UP000007431"/>
    </source>
</evidence>
<gene>
    <name evidence="2" type="ORF">SCHCODRAFT_109686</name>
</gene>
<proteinExistence type="predicted"/>
<evidence type="ECO:0000259" key="1">
    <source>
        <dbReference type="Pfam" id="PF13577"/>
    </source>
</evidence>
<protein>
    <recommendedName>
        <fullName evidence="1">SnoaL-like domain-containing protein</fullName>
    </recommendedName>
</protein>
<dbReference type="Gene3D" id="3.10.450.50">
    <property type="match status" value="1"/>
</dbReference>